<proteinExistence type="predicted"/>
<reference evidence="3" key="1">
    <citation type="journal article" date="2019" name="Int. J. Syst. Evol. Microbiol.">
        <title>The Global Catalogue of Microorganisms (GCM) 10K type strain sequencing project: providing services to taxonomists for standard genome sequencing and annotation.</title>
        <authorList>
            <consortium name="The Broad Institute Genomics Platform"/>
            <consortium name="The Broad Institute Genome Sequencing Center for Infectious Disease"/>
            <person name="Wu L."/>
            <person name="Ma J."/>
        </authorList>
    </citation>
    <scope>NUCLEOTIDE SEQUENCE [LARGE SCALE GENOMIC DNA]</scope>
    <source>
        <strain evidence="3">JCM 11896</strain>
    </source>
</reference>
<protein>
    <submittedName>
        <fullName evidence="2">Uncharacterized protein</fullName>
    </submittedName>
</protein>
<organism evidence="2 3">
    <name type="scientific">Pseudonocardia kongjuensis</name>
    <dbReference type="NCBI Taxonomy" id="102227"/>
    <lineage>
        <taxon>Bacteria</taxon>
        <taxon>Bacillati</taxon>
        <taxon>Actinomycetota</taxon>
        <taxon>Actinomycetes</taxon>
        <taxon>Pseudonocardiales</taxon>
        <taxon>Pseudonocardiaceae</taxon>
        <taxon>Pseudonocardia</taxon>
    </lineage>
</organism>
<name>A0ABP4IP06_9PSEU</name>
<evidence type="ECO:0000313" key="2">
    <source>
        <dbReference type="EMBL" id="GAA1395017.1"/>
    </source>
</evidence>
<evidence type="ECO:0000256" key="1">
    <source>
        <dbReference type="SAM" id="MobiDB-lite"/>
    </source>
</evidence>
<accession>A0ABP4IP06</accession>
<feature type="region of interest" description="Disordered" evidence="1">
    <location>
        <begin position="91"/>
        <end position="116"/>
    </location>
</feature>
<evidence type="ECO:0000313" key="3">
    <source>
        <dbReference type="Proteomes" id="UP001501414"/>
    </source>
</evidence>
<keyword evidence="3" id="KW-1185">Reference proteome</keyword>
<comment type="caution">
    <text evidence="2">The sequence shown here is derived from an EMBL/GenBank/DDBJ whole genome shotgun (WGS) entry which is preliminary data.</text>
</comment>
<dbReference type="Proteomes" id="UP001501414">
    <property type="component" value="Unassembled WGS sequence"/>
</dbReference>
<gene>
    <name evidence="2" type="ORF">GCM10009613_44050</name>
</gene>
<dbReference type="EMBL" id="BAAAJK010000027">
    <property type="protein sequence ID" value="GAA1395017.1"/>
    <property type="molecule type" value="Genomic_DNA"/>
</dbReference>
<sequence>MSEAGPALMRTTLIRAADNARRQDPQLARIYHRQIVERGANHTAALCVVAAVPAERAWTVLRRGMPHVVCDTDGHPVTPAEAKAIIAEQWTAPAEVRARRRSRKPDPTNRAGRAPR</sequence>